<evidence type="ECO:0000313" key="3">
    <source>
        <dbReference type="EMBL" id="KDR96292.1"/>
    </source>
</evidence>
<feature type="chain" id="PRO_5010237726" evidence="2">
    <location>
        <begin position="19"/>
        <end position="43"/>
    </location>
</feature>
<gene>
    <name evidence="3" type="ORF">CLIT_4c01290</name>
</gene>
<organism evidence="3 4">
    <name type="scientific">Peptoclostridium litorale DSM 5388</name>
    <dbReference type="NCBI Taxonomy" id="1121324"/>
    <lineage>
        <taxon>Bacteria</taxon>
        <taxon>Bacillati</taxon>
        <taxon>Bacillota</taxon>
        <taxon>Clostridia</taxon>
        <taxon>Peptostreptococcales</taxon>
        <taxon>Peptoclostridiaceae</taxon>
        <taxon>Peptoclostridium</taxon>
    </lineage>
</organism>
<evidence type="ECO:0000313" key="4">
    <source>
        <dbReference type="Proteomes" id="UP000027946"/>
    </source>
</evidence>
<proteinExistence type="predicted"/>
<accession>A0A069RQ34</accession>
<dbReference type="AlphaFoldDB" id="A0A069RQ34"/>
<protein>
    <submittedName>
        <fullName evidence="3">Uncharacterized protein</fullName>
    </submittedName>
</protein>
<feature type="region of interest" description="Disordered" evidence="1">
    <location>
        <begin position="22"/>
        <end position="43"/>
    </location>
</feature>
<keyword evidence="2" id="KW-0732">Signal</keyword>
<name>A0A069RQ34_PEPLI</name>
<dbReference type="RefSeq" id="WP_278309051.1">
    <property type="nucleotide sequence ID" value="NZ_FSRH01000009.1"/>
</dbReference>
<keyword evidence="4" id="KW-1185">Reference proteome</keyword>
<dbReference type="Proteomes" id="UP000027946">
    <property type="component" value="Unassembled WGS sequence"/>
</dbReference>
<evidence type="ECO:0000256" key="1">
    <source>
        <dbReference type="SAM" id="MobiDB-lite"/>
    </source>
</evidence>
<dbReference type="PROSITE" id="PS51257">
    <property type="entry name" value="PROKAR_LIPOPROTEIN"/>
    <property type="match status" value="1"/>
</dbReference>
<comment type="caution">
    <text evidence="3">The sequence shown here is derived from an EMBL/GenBank/DDBJ whole genome shotgun (WGS) entry which is preliminary data.</text>
</comment>
<dbReference type="EMBL" id="JJMM01000004">
    <property type="protein sequence ID" value="KDR96292.1"/>
    <property type="molecule type" value="Genomic_DNA"/>
</dbReference>
<feature type="signal peptide" evidence="2">
    <location>
        <begin position="1"/>
        <end position="18"/>
    </location>
</feature>
<dbReference type="STRING" id="1121324.CLIT_4c01290"/>
<reference evidence="3 4" key="1">
    <citation type="submission" date="2014-03" db="EMBL/GenBank/DDBJ databases">
        <title>Genome sequence of Clostridium litorale W6, DSM 5388.</title>
        <authorList>
            <person name="Poehlein A."/>
            <person name="Jagirdar A."/>
            <person name="Khonsari B."/>
            <person name="Chibani C.M."/>
            <person name="Gutierrez Gutierrez D.A."/>
            <person name="Davydova E."/>
            <person name="Alghaithi H.S."/>
            <person name="Nair K.P."/>
            <person name="Dhamotharan K."/>
            <person name="Chandran L."/>
            <person name="G W."/>
            <person name="Daniel R."/>
        </authorList>
    </citation>
    <scope>NUCLEOTIDE SEQUENCE [LARGE SCALE GENOMIC DNA]</scope>
    <source>
        <strain evidence="3 4">W6</strain>
    </source>
</reference>
<sequence>MKKLIALLLTGVIVLSMAACGTPDENQNRESASTQDKKEIKLG</sequence>
<evidence type="ECO:0000256" key="2">
    <source>
        <dbReference type="SAM" id="SignalP"/>
    </source>
</evidence>